<evidence type="ECO:0000256" key="1">
    <source>
        <dbReference type="SAM" id="MobiDB-lite"/>
    </source>
</evidence>
<dbReference type="AlphaFoldDB" id="A0A914RRM0"/>
<reference evidence="3" key="1">
    <citation type="submission" date="2022-11" db="UniProtKB">
        <authorList>
            <consortium name="WormBaseParasite"/>
        </authorList>
    </citation>
    <scope>IDENTIFICATION</scope>
</reference>
<feature type="compositionally biased region" description="Acidic residues" evidence="1">
    <location>
        <begin position="72"/>
        <end position="84"/>
    </location>
</feature>
<sequence length="112" mass="13306">MSTLEFDKLLRIKSDIQLNITKKIKLKVTSAAQEKQRRERSTSMFYVNPNELKTDENVVAQIEFPLDEECIYGDDWSSDEEDDDQHSQTNDFEKRESPAERWPEAFFDKRLQ</sequence>
<keyword evidence="2" id="KW-1185">Reference proteome</keyword>
<feature type="compositionally biased region" description="Basic and acidic residues" evidence="1">
    <location>
        <begin position="91"/>
        <end position="112"/>
    </location>
</feature>
<dbReference type="Proteomes" id="UP000887564">
    <property type="component" value="Unplaced"/>
</dbReference>
<evidence type="ECO:0000313" key="2">
    <source>
        <dbReference type="Proteomes" id="UP000887564"/>
    </source>
</evidence>
<dbReference type="WBParaSite" id="PEQ_0000895701-mRNA-1">
    <property type="protein sequence ID" value="PEQ_0000895701-mRNA-1"/>
    <property type="gene ID" value="PEQ_0000895701"/>
</dbReference>
<organism evidence="2 3">
    <name type="scientific">Parascaris equorum</name>
    <name type="common">Equine roundworm</name>
    <dbReference type="NCBI Taxonomy" id="6256"/>
    <lineage>
        <taxon>Eukaryota</taxon>
        <taxon>Metazoa</taxon>
        <taxon>Ecdysozoa</taxon>
        <taxon>Nematoda</taxon>
        <taxon>Chromadorea</taxon>
        <taxon>Rhabditida</taxon>
        <taxon>Spirurina</taxon>
        <taxon>Ascaridomorpha</taxon>
        <taxon>Ascaridoidea</taxon>
        <taxon>Ascarididae</taxon>
        <taxon>Parascaris</taxon>
    </lineage>
</organism>
<feature type="region of interest" description="Disordered" evidence="1">
    <location>
        <begin position="72"/>
        <end position="112"/>
    </location>
</feature>
<accession>A0A914RRM0</accession>
<name>A0A914RRM0_PAREQ</name>
<protein>
    <submittedName>
        <fullName evidence="3">Uncharacterized protein</fullName>
    </submittedName>
</protein>
<evidence type="ECO:0000313" key="3">
    <source>
        <dbReference type="WBParaSite" id="PEQ_0000895701-mRNA-1"/>
    </source>
</evidence>
<proteinExistence type="predicted"/>